<keyword evidence="3" id="KW-1185">Reference proteome</keyword>
<sequence>MAGGQKFTKIDLSQAYLQLEVASDSREILTLNTHKGLYHPTGLMYGIATAPAIRQRHIEMILKDIPGVSVFLDDIKITGPDEKIHLERLE</sequence>
<dbReference type="InterPro" id="IPR043128">
    <property type="entry name" value="Rev_trsase/Diguanyl_cyclase"/>
</dbReference>
<proteinExistence type="predicted"/>
<dbReference type="SUPFAM" id="SSF56672">
    <property type="entry name" value="DNA/RNA polymerases"/>
    <property type="match status" value="1"/>
</dbReference>
<protein>
    <recommendedName>
        <fullName evidence="1">Reverse transcriptase domain-containing protein</fullName>
    </recommendedName>
</protein>
<dbReference type="EMBL" id="JASPKY010000074">
    <property type="protein sequence ID" value="KAK9739524.1"/>
    <property type="molecule type" value="Genomic_DNA"/>
</dbReference>
<gene>
    <name evidence="2" type="ORF">QE152_g8989</name>
</gene>
<dbReference type="InterPro" id="IPR000477">
    <property type="entry name" value="RT_dom"/>
</dbReference>
<reference evidence="2 3" key="1">
    <citation type="journal article" date="2024" name="BMC Genomics">
        <title>De novo assembly and annotation of Popillia japonica's genome with initial clues to its potential as an invasive pest.</title>
        <authorList>
            <person name="Cucini C."/>
            <person name="Boschi S."/>
            <person name="Funari R."/>
            <person name="Cardaioli E."/>
            <person name="Iannotti N."/>
            <person name="Marturano G."/>
            <person name="Paoli F."/>
            <person name="Bruttini M."/>
            <person name="Carapelli A."/>
            <person name="Frati F."/>
            <person name="Nardi F."/>
        </authorList>
    </citation>
    <scope>NUCLEOTIDE SEQUENCE [LARGE SCALE GENOMIC DNA]</scope>
    <source>
        <strain evidence="2">DMR45628</strain>
    </source>
</reference>
<accession>A0AAW1LZX3</accession>
<organism evidence="2 3">
    <name type="scientific">Popillia japonica</name>
    <name type="common">Japanese beetle</name>
    <dbReference type="NCBI Taxonomy" id="7064"/>
    <lineage>
        <taxon>Eukaryota</taxon>
        <taxon>Metazoa</taxon>
        <taxon>Ecdysozoa</taxon>
        <taxon>Arthropoda</taxon>
        <taxon>Hexapoda</taxon>
        <taxon>Insecta</taxon>
        <taxon>Pterygota</taxon>
        <taxon>Neoptera</taxon>
        <taxon>Endopterygota</taxon>
        <taxon>Coleoptera</taxon>
        <taxon>Polyphaga</taxon>
        <taxon>Scarabaeiformia</taxon>
        <taxon>Scarabaeidae</taxon>
        <taxon>Rutelinae</taxon>
        <taxon>Popillia</taxon>
    </lineage>
</organism>
<evidence type="ECO:0000259" key="1">
    <source>
        <dbReference type="Pfam" id="PF00078"/>
    </source>
</evidence>
<dbReference type="Proteomes" id="UP001458880">
    <property type="component" value="Unassembled WGS sequence"/>
</dbReference>
<dbReference type="Pfam" id="PF00078">
    <property type="entry name" value="RVT_1"/>
    <property type="match status" value="1"/>
</dbReference>
<feature type="domain" description="Reverse transcriptase" evidence="1">
    <location>
        <begin position="4"/>
        <end position="89"/>
    </location>
</feature>
<name>A0AAW1LZX3_POPJA</name>
<dbReference type="AlphaFoldDB" id="A0AAW1LZX3"/>
<dbReference type="GO" id="GO:0071897">
    <property type="term" value="P:DNA biosynthetic process"/>
    <property type="evidence" value="ECO:0007669"/>
    <property type="project" value="UniProtKB-ARBA"/>
</dbReference>
<evidence type="ECO:0000313" key="3">
    <source>
        <dbReference type="Proteomes" id="UP001458880"/>
    </source>
</evidence>
<dbReference type="InterPro" id="IPR050951">
    <property type="entry name" value="Retrovirus_Pol_polyprotein"/>
</dbReference>
<dbReference type="Gene3D" id="3.30.70.270">
    <property type="match status" value="1"/>
</dbReference>
<comment type="caution">
    <text evidence="2">The sequence shown here is derived from an EMBL/GenBank/DDBJ whole genome shotgun (WGS) entry which is preliminary data.</text>
</comment>
<dbReference type="PANTHER" id="PTHR37984">
    <property type="entry name" value="PROTEIN CBG26694"/>
    <property type="match status" value="1"/>
</dbReference>
<evidence type="ECO:0000313" key="2">
    <source>
        <dbReference type="EMBL" id="KAK9739524.1"/>
    </source>
</evidence>
<dbReference type="PANTHER" id="PTHR37984:SF5">
    <property type="entry name" value="PROTEIN NYNRIN-LIKE"/>
    <property type="match status" value="1"/>
</dbReference>
<dbReference type="InterPro" id="IPR043502">
    <property type="entry name" value="DNA/RNA_pol_sf"/>
</dbReference>
<dbReference type="Gene3D" id="3.10.10.10">
    <property type="entry name" value="HIV Type 1 Reverse Transcriptase, subunit A, domain 1"/>
    <property type="match status" value="1"/>
</dbReference>